<dbReference type="Pfam" id="PF21863">
    <property type="entry name" value="HTH_67"/>
    <property type="match status" value="1"/>
</dbReference>
<dbReference type="RefSeq" id="WP_344007369.1">
    <property type="nucleotide sequence ID" value="NZ_BAAAMY010000005.1"/>
</dbReference>
<evidence type="ECO:0000313" key="1">
    <source>
        <dbReference type="EMBL" id="GAA1921258.1"/>
    </source>
</evidence>
<organism evidence="1 2">
    <name type="scientific">Nocardioides lentus</name>
    <dbReference type="NCBI Taxonomy" id="338077"/>
    <lineage>
        <taxon>Bacteria</taxon>
        <taxon>Bacillati</taxon>
        <taxon>Actinomycetota</taxon>
        <taxon>Actinomycetes</taxon>
        <taxon>Propionibacteriales</taxon>
        <taxon>Nocardioidaceae</taxon>
        <taxon>Nocardioides</taxon>
    </lineage>
</organism>
<name>A0ABN2PGI9_9ACTN</name>
<comment type="caution">
    <text evidence="1">The sequence shown here is derived from an EMBL/GenBank/DDBJ whole genome shotgun (WGS) entry which is preliminary data.</text>
</comment>
<evidence type="ECO:0000313" key="2">
    <source>
        <dbReference type="Proteomes" id="UP001501612"/>
    </source>
</evidence>
<sequence>MDYSDARQAFFAPRPGEARPLAWDSPARRLRDAIEPLAGICYWSEPAYDALAARGLDFLSGYVWGRGSQLGGASAPVVAAAFGVFEPGLVTGVYADGRSRCSLEDVRAARLEGASAALTAACGEPTDEVTHVADRLLAAVGDLPLAGRPFFAGLTDLEVPADPWARLWHACSMAREHRGDAHLAACVAAGLDGVQANLLTEAWVGWEAEAYAGSRGWSPEAMAAGREALEQCGLLGADGALTDEGRRFREQLETATDTAEAPLVAALGDDLDGLVATCEGWAASVLGAGWFPPDPYKRAAG</sequence>
<evidence type="ECO:0008006" key="3">
    <source>
        <dbReference type="Google" id="ProtNLM"/>
    </source>
</evidence>
<dbReference type="NCBIfam" id="NF047719">
    <property type="entry name" value="SCO6745_fam_HTH"/>
    <property type="match status" value="1"/>
</dbReference>
<accession>A0ABN2PGI9</accession>
<proteinExistence type="predicted"/>
<protein>
    <recommendedName>
        <fullName evidence="3">DUF4872 domain-containing protein</fullName>
    </recommendedName>
</protein>
<dbReference type="Proteomes" id="UP001501612">
    <property type="component" value="Unassembled WGS sequence"/>
</dbReference>
<dbReference type="InterPro" id="IPR054058">
    <property type="entry name" value="HTH_67"/>
</dbReference>
<gene>
    <name evidence="1" type="ORF">GCM10009737_23440</name>
</gene>
<keyword evidence="2" id="KW-1185">Reference proteome</keyword>
<reference evidence="1 2" key="1">
    <citation type="journal article" date="2019" name="Int. J. Syst. Evol. Microbiol.">
        <title>The Global Catalogue of Microorganisms (GCM) 10K type strain sequencing project: providing services to taxonomists for standard genome sequencing and annotation.</title>
        <authorList>
            <consortium name="The Broad Institute Genomics Platform"/>
            <consortium name="The Broad Institute Genome Sequencing Center for Infectious Disease"/>
            <person name="Wu L."/>
            <person name="Ma J."/>
        </authorList>
    </citation>
    <scope>NUCLEOTIDE SEQUENCE [LARGE SCALE GENOMIC DNA]</scope>
    <source>
        <strain evidence="1 2">JCM 14046</strain>
    </source>
</reference>
<dbReference type="EMBL" id="BAAAMY010000005">
    <property type="protein sequence ID" value="GAA1921258.1"/>
    <property type="molecule type" value="Genomic_DNA"/>
</dbReference>